<feature type="non-terminal residue" evidence="1">
    <location>
        <position position="94"/>
    </location>
</feature>
<sequence length="94" mass="10777">MVHVKRHYLKLQSIPSSLLYAMLKIPYTNKYLQSAKIGNWLLHNIVCPRSILWIPRVLIVQRKEEKATTTGHKQSLLSFFPSVCPGQAKEDGNC</sequence>
<comment type="caution">
    <text evidence="1">The sequence shown here is derived from an EMBL/GenBank/DDBJ whole genome shotgun (WGS) entry which is preliminary data.</text>
</comment>
<dbReference type="EMBL" id="AWSJ01000093">
    <property type="protein sequence ID" value="ERI10425.1"/>
    <property type="molecule type" value="Genomic_DNA"/>
</dbReference>
<accession>U1X622</accession>
<gene>
    <name evidence="1" type="ORF">HMPREF0083_01461</name>
</gene>
<protein>
    <submittedName>
        <fullName evidence="1">Uncharacterized protein</fullName>
    </submittedName>
</protein>
<keyword evidence="2" id="KW-1185">Reference proteome</keyword>
<dbReference type="AlphaFoldDB" id="U1X622"/>
<evidence type="ECO:0000313" key="1">
    <source>
        <dbReference type="EMBL" id="ERI10425.1"/>
    </source>
</evidence>
<proteinExistence type="predicted"/>
<reference evidence="1 2" key="1">
    <citation type="submission" date="2013-08" db="EMBL/GenBank/DDBJ databases">
        <authorList>
            <person name="Weinstock G."/>
            <person name="Sodergren E."/>
            <person name="Wylie T."/>
            <person name="Fulton L."/>
            <person name="Fulton R."/>
            <person name="Fronick C."/>
            <person name="O'Laughlin M."/>
            <person name="Godfrey J."/>
            <person name="Miner T."/>
            <person name="Herter B."/>
            <person name="Appelbaum E."/>
            <person name="Cordes M."/>
            <person name="Lek S."/>
            <person name="Wollam A."/>
            <person name="Pepin K.H."/>
            <person name="Palsikar V.B."/>
            <person name="Mitreva M."/>
            <person name="Wilson R.K."/>
        </authorList>
    </citation>
    <scope>NUCLEOTIDE SEQUENCE [LARGE SCALE GENOMIC DNA]</scope>
    <source>
        <strain evidence="1 2">ATCC 12856</strain>
    </source>
</reference>
<organism evidence="1 2">
    <name type="scientific">Aneurinibacillus aneurinilyticus ATCC 12856</name>
    <dbReference type="NCBI Taxonomy" id="649747"/>
    <lineage>
        <taxon>Bacteria</taxon>
        <taxon>Bacillati</taxon>
        <taxon>Bacillota</taxon>
        <taxon>Bacilli</taxon>
        <taxon>Bacillales</taxon>
        <taxon>Paenibacillaceae</taxon>
        <taxon>Aneurinibacillus group</taxon>
        <taxon>Aneurinibacillus</taxon>
    </lineage>
</organism>
<name>U1X622_ANEAE</name>
<dbReference type="Proteomes" id="UP000016511">
    <property type="component" value="Unassembled WGS sequence"/>
</dbReference>
<evidence type="ECO:0000313" key="2">
    <source>
        <dbReference type="Proteomes" id="UP000016511"/>
    </source>
</evidence>
<dbReference type="HOGENOM" id="CLU_2390963_0_0_9"/>